<evidence type="ECO:0000256" key="1">
    <source>
        <dbReference type="ARBA" id="ARBA00001936"/>
    </source>
</evidence>
<keyword evidence="5" id="KW-0460">Magnesium</keyword>
<proteinExistence type="predicted"/>
<sequence>MSRRSPSGGYGAGVSETTVPGSGSAVAIKDASTVMLVREGDSGPEVFLQRRVGAMAFAAGMTVFPGGGVDPSDATVELEWAGPDPQWWADRLGTTAGRAKALVCAAVRETFEECGVLLAGPTADSVIADTAGYRDARQQLERRELTLAQFLAEEKLVLRADLLRPWANWITPVVEPRRYDTRFFVAVLPDGQKADGATSEAAAVQWRTPAAALERWRAGEDVLLPPTWSQLVALGAFGSTSEILAAEPVIEPILPVLTDVDGKQVLNFPDNARYFADLPDKNRLQGSARD</sequence>
<dbReference type="EMBL" id="MUMY01000005">
    <property type="protein sequence ID" value="ONM49241.1"/>
    <property type="molecule type" value="Genomic_DNA"/>
</dbReference>
<dbReference type="Gene3D" id="3.90.79.10">
    <property type="entry name" value="Nucleoside Triphosphate Pyrophosphohydrolase"/>
    <property type="match status" value="1"/>
</dbReference>
<dbReference type="InterPro" id="IPR039121">
    <property type="entry name" value="NUDT19"/>
</dbReference>
<evidence type="ECO:0000256" key="5">
    <source>
        <dbReference type="ARBA" id="ARBA00022842"/>
    </source>
</evidence>
<feature type="domain" description="Nudix hydrolase" evidence="7">
    <location>
        <begin position="27"/>
        <end position="230"/>
    </location>
</feature>
<keyword evidence="9" id="KW-1185">Reference proteome</keyword>
<name>A0A1V2TIR6_9NOCA</name>
<keyword evidence="4 8" id="KW-0378">Hydrolase</keyword>
<dbReference type="GO" id="GO:0046872">
    <property type="term" value="F:metal ion binding"/>
    <property type="evidence" value="ECO:0007669"/>
    <property type="project" value="UniProtKB-KW"/>
</dbReference>
<evidence type="ECO:0000256" key="6">
    <source>
        <dbReference type="ARBA" id="ARBA00023211"/>
    </source>
</evidence>
<dbReference type="GO" id="GO:0016818">
    <property type="term" value="F:hydrolase activity, acting on acid anhydrides, in phosphorus-containing anhydrides"/>
    <property type="evidence" value="ECO:0007669"/>
    <property type="project" value="InterPro"/>
</dbReference>
<comment type="cofactor">
    <cofactor evidence="2">
        <name>Mg(2+)</name>
        <dbReference type="ChEBI" id="CHEBI:18420"/>
    </cofactor>
</comment>
<evidence type="ECO:0000256" key="2">
    <source>
        <dbReference type="ARBA" id="ARBA00001946"/>
    </source>
</evidence>
<evidence type="ECO:0000259" key="7">
    <source>
        <dbReference type="PROSITE" id="PS51462"/>
    </source>
</evidence>
<dbReference type="PANTHER" id="PTHR12318:SF0">
    <property type="entry name" value="ACYL-COENZYME A DIPHOSPHATASE NUDT19"/>
    <property type="match status" value="1"/>
</dbReference>
<dbReference type="AlphaFoldDB" id="A0A1V2TIR6"/>
<dbReference type="OrthoDB" id="7183442at2"/>
<evidence type="ECO:0000313" key="8">
    <source>
        <dbReference type="EMBL" id="ONM49241.1"/>
    </source>
</evidence>
<dbReference type="SUPFAM" id="SSF55811">
    <property type="entry name" value="Nudix"/>
    <property type="match status" value="1"/>
</dbReference>
<dbReference type="PANTHER" id="PTHR12318">
    <property type="entry name" value="TESTOSTERONE-REGULATED PROTEIN RP2"/>
    <property type="match status" value="1"/>
</dbReference>
<organism evidence="8 9">
    <name type="scientific">Nocardia donostiensis</name>
    <dbReference type="NCBI Taxonomy" id="1538463"/>
    <lineage>
        <taxon>Bacteria</taxon>
        <taxon>Bacillati</taxon>
        <taxon>Actinomycetota</taxon>
        <taxon>Actinomycetes</taxon>
        <taxon>Mycobacteriales</taxon>
        <taxon>Nocardiaceae</taxon>
        <taxon>Nocardia</taxon>
    </lineage>
</organism>
<dbReference type="InterPro" id="IPR015797">
    <property type="entry name" value="NUDIX_hydrolase-like_dom_sf"/>
</dbReference>
<comment type="caution">
    <text evidence="8">The sequence shown here is derived from an EMBL/GenBank/DDBJ whole genome shotgun (WGS) entry which is preliminary data.</text>
</comment>
<dbReference type="PROSITE" id="PS51462">
    <property type="entry name" value="NUDIX"/>
    <property type="match status" value="1"/>
</dbReference>
<keyword evidence="3" id="KW-0479">Metal-binding</keyword>
<protein>
    <submittedName>
        <fullName evidence="8">NUDIX hydrolase</fullName>
    </submittedName>
</protein>
<evidence type="ECO:0000256" key="4">
    <source>
        <dbReference type="ARBA" id="ARBA00022801"/>
    </source>
</evidence>
<evidence type="ECO:0000256" key="3">
    <source>
        <dbReference type="ARBA" id="ARBA00022723"/>
    </source>
</evidence>
<accession>A0A1V2TIR6</accession>
<dbReference type="CDD" id="cd18870">
    <property type="entry name" value="NUDIX_AcylCoAdiphos_Nudt19"/>
    <property type="match status" value="1"/>
</dbReference>
<dbReference type="InterPro" id="IPR000086">
    <property type="entry name" value="NUDIX_hydrolase_dom"/>
</dbReference>
<gene>
    <name evidence="8" type="ORF">B0T46_07550</name>
</gene>
<reference evidence="8 9" key="1">
    <citation type="journal article" date="2016" name="Antonie Van Leeuwenhoek">
        <title>Nocardia donostiensis sp. nov., isolated from human respiratory specimens.</title>
        <authorList>
            <person name="Ercibengoa M."/>
            <person name="Bell M."/>
            <person name="Marimon J.M."/>
            <person name="Humrighouse B."/>
            <person name="Klenk H.P."/>
            <person name="Potter G."/>
            <person name="Perez-Trallero E."/>
        </authorList>
    </citation>
    <scope>NUCLEOTIDE SEQUENCE [LARGE SCALE GENOMIC DNA]</scope>
    <source>
        <strain evidence="8 9">X1655</strain>
    </source>
</reference>
<comment type="cofactor">
    <cofactor evidence="1">
        <name>Mn(2+)</name>
        <dbReference type="ChEBI" id="CHEBI:29035"/>
    </cofactor>
</comment>
<dbReference type="Proteomes" id="UP000188836">
    <property type="component" value="Unassembled WGS sequence"/>
</dbReference>
<evidence type="ECO:0000313" key="9">
    <source>
        <dbReference type="Proteomes" id="UP000188836"/>
    </source>
</evidence>
<keyword evidence="6" id="KW-0464">Manganese</keyword>
<dbReference type="STRING" id="1538463.B0T36_11810"/>